<keyword evidence="3" id="KW-1185">Reference proteome</keyword>
<gene>
    <name evidence="2" type="ORF">PF005_g11024</name>
</gene>
<dbReference type="Proteomes" id="UP000433483">
    <property type="component" value="Unassembled WGS sequence"/>
</dbReference>
<organism evidence="2 3">
    <name type="scientific">Phytophthora fragariae</name>
    <dbReference type="NCBI Taxonomy" id="53985"/>
    <lineage>
        <taxon>Eukaryota</taxon>
        <taxon>Sar</taxon>
        <taxon>Stramenopiles</taxon>
        <taxon>Oomycota</taxon>
        <taxon>Peronosporomycetes</taxon>
        <taxon>Peronosporales</taxon>
        <taxon>Peronosporaceae</taxon>
        <taxon>Phytophthora</taxon>
    </lineage>
</organism>
<sequence>MVAGRAPLPRARFMLAGLRTTAATSGAADHGNCCHTYLRCAPYTYRCAVPTWSSRQGDHNDDRRRASGRSRRPASSWCTPPHGSEHLHRGPCTYRATAPPSRSHQLCSAYHLRG</sequence>
<name>A0A6A3Y0F6_9STRA</name>
<evidence type="ECO:0000313" key="2">
    <source>
        <dbReference type="EMBL" id="KAE9211379.1"/>
    </source>
</evidence>
<dbReference type="AlphaFoldDB" id="A0A6A3Y0F6"/>
<comment type="caution">
    <text evidence="2">The sequence shown here is derived from an EMBL/GenBank/DDBJ whole genome shotgun (WGS) entry which is preliminary data.</text>
</comment>
<feature type="region of interest" description="Disordered" evidence="1">
    <location>
        <begin position="51"/>
        <end position="103"/>
    </location>
</feature>
<dbReference type="EMBL" id="QXGB01000539">
    <property type="protein sequence ID" value="KAE9211379.1"/>
    <property type="molecule type" value="Genomic_DNA"/>
</dbReference>
<accession>A0A6A3Y0F6</accession>
<reference evidence="2 3" key="1">
    <citation type="submission" date="2018-08" db="EMBL/GenBank/DDBJ databases">
        <title>Genomic investigation of the strawberry pathogen Phytophthora fragariae indicates pathogenicity is determined by transcriptional variation in three key races.</title>
        <authorList>
            <person name="Adams T.M."/>
            <person name="Armitage A.D."/>
            <person name="Sobczyk M.K."/>
            <person name="Bates H.J."/>
            <person name="Dunwell J.M."/>
            <person name="Nellist C.F."/>
            <person name="Harrison R.J."/>
        </authorList>
    </citation>
    <scope>NUCLEOTIDE SEQUENCE [LARGE SCALE GENOMIC DNA]</scope>
    <source>
        <strain evidence="2 3">NOV-27</strain>
    </source>
</reference>
<feature type="compositionally biased region" description="Basic and acidic residues" evidence="1">
    <location>
        <begin position="56"/>
        <end position="65"/>
    </location>
</feature>
<evidence type="ECO:0000313" key="3">
    <source>
        <dbReference type="Proteomes" id="UP000433483"/>
    </source>
</evidence>
<evidence type="ECO:0000256" key="1">
    <source>
        <dbReference type="SAM" id="MobiDB-lite"/>
    </source>
</evidence>
<protein>
    <submittedName>
        <fullName evidence="2">Uncharacterized protein</fullName>
    </submittedName>
</protein>
<proteinExistence type="predicted"/>